<dbReference type="InterPro" id="IPR042114">
    <property type="entry name" value="GatB_C_1"/>
</dbReference>
<protein>
    <recommendedName>
        <fullName evidence="10">Aspartyl/glutamyl-tRNA(Asn/Gln) amidotransferase subunit B</fullName>
        <shortName evidence="10">Asp/Glu-ADT subunit B</shortName>
        <ecNumber evidence="10">6.3.5.-</ecNumber>
    </recommendedName>
</protein>
<dbReference type="SUPFAM" id="SSF89095">
    <property type="entry name" value="GatB/YqeY motif"/>
    <property type="match status" value="1"/>
</dbReference>
<evidence type="ECO:0000259" key="11">
    <source>
        <dbReference type="SMART" id="SM00845"/>
    </source>
</evidence>
<proteinExistence type="inferred from homology"/>
<comment type="subunit">
    <text evidence="2 10">Heterotrimer of A, B and C subunits.</text>
</comment>
<dbReference type="FunFam" id="1.10.150.380:FF:000001">
    <property type="entry name" value="Aspartyl/glutamyl-tRNA(Asn/Gln) amidotransferase subunit B"/>
    <property type="match status" value="1"/>
</dbReference>
<evidence type="ECO:0000256" key="6">
    <source>
        <dbReference type="ARBA" id="ARBA00022917"/>
    </source>
</evidence>
<keyword evidence="4 10" id="KW-0547">Nucleotide-binding</keyword>
<dbReference type="SMART" id="SM00845">
    <property type="entry name" value="GatB_Yqey"/>
    <property type="match status" value="1"/>
</dbReference>
<evidence type="ECO:0000313" key="12">
    <source>
        <dbReference type="EMBL" id="MBI3539223.1"/>
    </source>
</evidence>
<dbReference type="InterPro" id="IPR004413">
    <property type="entry name" value="GatB"/>
</dbReference>
<gene>
    <name evidence="10 12" type="primary">gatB</name>
    <name evidence="12" type="ORF">HY076_03005</name>
</gene>
<dbReference type="Pfam" id="PF02934">
    <property type="entry name" value="GatB_N"/>
    <property type="match status" value="1"/>
</dbReference>
<dbReference type="PROSITE" id="PS01234">
    <property type="entry name" value="GATB"/>
    <property type="match status" value="1"/>
</dbReference>
<dbReference type="InterPro" id="IPR023168">
    <property type="entry name" value="GatB_Yqey_C_2"/>
</dbReference>
<dbReference type="InterPro" id="IPR018027">
    <property type="entry name" value="Asn/Gln_amidotransferase"/>
</dbReference>
<dbReference type="NCBIfam" id="TIGR00133">
    <property type="entry name" value="gatB"/>
    <property type="match status" value="1"/>
</dbReference>
<dbReference type="NCBIfam" id="NF004014">
    <property type="entry name" value="PRK05477.1-4"/>
    <property type="match status" value="1"/>
</dbReference>
<comment type="function">
    <text evidence="7 10">Allows the formation of correctly charged Asn-tRNA(Asn) or Gln-tRNA(Gln) through the transamidation of misacylated Asp-tRNA(Asn) or Glu-tRNA(Gln) in organisms which lack either or both of asparaginyl-tRNA or glutaminyl-tRNA synthetases. The reaction takes place in the presence of glutamine and ATP through an activated phospho-Asp-tRNA(Asn) or phospho-Glu-tRNA(Gln).</text>
</comment>
<keyword evidence="3 10" id="KW-0436">Ligase</keyword>
<name>A0A9D6L9Q3_UNCEI</name>
<dbReference type="Proteomes" id="UP000807850">
    <property type="component" value="Unassembled WGS sequence"/>
</dbReference>
<dbReference type="HAMAP" id="MF_00121">
    <property type="entry name" value="GatB"/>
    <property type="match status" value="1"/>
</dbReference>
<dbReference type="SUPFAM" id="SSF55931">
    <property type="entry name" value="Glutamine synthetase/guanido kinase"/>
    <property type="match status" value="1"/>
</dbReference>
<evidence type="ECO:0000256" key="4">
    <source>
        <dbReference type="ARBA" id="ARBA00022741"/>
    </source>
</evidence>
<evidence type="ECO:0000256" key="1">
    <source>
        <dbReference type="ARBA" id="ARBA00005306"/>
    </source>
</evidence>
<dbReference type="FunFam" id="1.10.10.410:FF:000001">
    <property type="entry name" value="Aspartyl/glutamyl-tRNA(Asn/Gln) amidotransferase subunit B"/>
    <property type="match status" value="1"/>
</dbReference>
<comment type="caution">
    <text evidence="12">The sequence shown here is derived from an EMBL/GenBank/DDBJ whole genome shotgun (WGS) entry which is preliminary data.</text>
</comment>
<evidence type="ECO:0000256" key="2">
    <source>
        <dbReference type="ARBA" id="ARBA00011123"/>
    </source>
</evidence>
<evidence type="ECO:0000256" key="5">
    <source>
        <dbReference type="ARBA" id="ARBA00022840"/>
    </source>
</evidence>
<dbReference type="PANTHER" id="PTHR11659:SF0">
    <property type="entry name" value="GLUTAMYL-TRNA(GLN) AMIDOTRANSFERASE SUBUNIT B, MITOCHONDRIAL"/>
    <property type="match status" value="1"/>
</dbReference>
<dbReference type="Pfam" id="PF02637">
    <property type="entry name" value="GatB_Yqey"/>
    <property type="match status" value="1"/>
</dbReference>
<dbReference type="EC" id="6.3.5.-" evidence="10"/>
<accession>A0A9D6L9Q3</accession>
<comment type="catalytic activity">
    <reaction evidence="9 10">
        <text>L-glutamyl-tRNA(Gln) + L-glutamine + ATP + H2O = L-glutaminyl-tRNA(Gln) + L-glutamate + ADP + phosphate + H(+)</text>
        <dbReference type="Rhea" id="RHEA:17521"/>
        <dbReference type="Rhea" id="RHEA-COMP:9681"/>
        <dbReference type="Rhea" id="RHEA-COMP:9684"/>
        <dbReference type="ChEBI" id="CHEBI:15377"/>
        <dbReference type="ChEBI" id="CHEBI:15378"/>
        <dbReference type="ChEBI" id="CHEBI:29985"/>
        <dbReference type="ChEBI" id="CHEBI:30616"/>
        <dbReference type="ChEBI" id="CHEBI:43474"/>
        <dbReference type="ChEBI" id="CHEBI:58359"/>
        <dbReference type="ChEBI" id="CHEBI:78520"/>
        <dbReference type="ChEBI" id="CHEBI:78521"/>
        <dbReference type="ChEBI" id="CHEBI:456216"/>
    </reaction>
</comment>
<dbReference type="PANTHER" id="PTHR11659">
    <property type="entry name" value="GLUTAMYL-TRNA GLN AMIDOTRANSFERASE SUBUNIT B MITOCHONDRIAL AND PROKARYOTIC PET112-RELATED"/>
    <property type="match status" value="1"/>
</dbReference>
<keyword evidence="5 10" id="KW-0067">ATP-binding</keyword>
<feature type="domain" description="Asn/Gln amidotransferase" evidence="11">
    <location>
        <begin position="330"/>
        <end position="478"/>
    </location>
</feature>
<dbReference type="GO" id="GO:0070681">
    <property type="term" value="P:glutaminyl-tRNAGln biosynthesis via transamidation"/>
    <property type="evidence" value="ECO:0007669"/>
    <property type="project" value="TreeGrafter"/>
</dbReference>
<dbReference type="InterPro" id="IPR014746">
    <property type="entry name" value="Gln_synth/guanido_kin_cat_dom"/>
</dbReference>
<dbReference type="InterPro" id="IPR006075">
    <property type="entry name" value="Asn/Gln-tRNA_Trfase_suB/E_cat"/>
</dbReference>
<dbReference type="InterPro" id="IPR017959">
    <property type="entry name" value="Asn/Gln-tRNA_amidoTrfase_suB/E"/>
</dbReference>
<keyword evidence="6 10" id="KW-0648">Protein biosynthesis</keyword>
<dbReference type="Gene3D" id="1.10.150.380">
    <property type="entry name" value="GatB domain, N-terminal subdomain"/>
    <property type="match status" value="1"/>
</dbReference>
<dbReference type="GO" id="GO:0005524">
    <property type="term" value="F:ATP binding"/>
    <property type="evidence" value="ECO:0007669"/>
    <property type="project" value="UniProtKB-KW"/>
</dbReference>
<dbReference type="InterPro" id="IPR003789">
    <property type="entry name" value="Asn/Gln_tRNA_amidoTrase-B-like"/>
</dbReference>
<evidence type="ECO:0000256" key="7">
    <source>
        <dbReference type="ARBA" id="ARBA00024799"/>
    </source>
</evidence>
<dbReference type="InterPro" id="IPR017958">
    <property type="entry name" value="Gln-tRNA_amidoTrfase_suB_CS"/>
</dbReference>
<evidence type="ECO:0000256" key="10">
    <source>
        <dbReference type="HAMAP-Rule" id="MF_00121"/>
    </source>
</evidence>
<evidence type="ECO:0000256" key="3">
    <source>
        <dbReference type="ARBA" id="ARBA00022598"/>
    </source>
</evidence>
<dbReference type="AlphaFoldDB" id="A0A9D6L9Q3"/>
<evidence type="ECO:0000313" key="13">
    <source>
        <dbReference type="Proteomes" id="UP000807850"/>
    </source>
</evidence>
<evidence type="ECO:0000256" key="8">
    <source>
        <dbReference type="ARBA" id="ARBA00047380"/>
    </source>
</evidence>
<sequence length="485" mass="53182">MAYEAVIGLECHIQLATVSKMFCGCPAEFGARPNSNVCPVCLGLPGALPVTNREAIDAAIRLGLALGSTIRDVSVFARKHYFYPDMPKNYQITQYDRPLCEGGALPVRIGDATRSFALIRVHAEEDTGKSFHPERHGDRQVSRVDFNRAGVPLLELVTQPVFREPAECAAFLTALRRLVRWLGISEGDMEKGHLRCDANVSIRPAGTQALGTKSELKNLNSIKGVEKGITAEIARQERVLASGGTIEQATLLYDADHDKLAVMRSKEHAHDYRYFPEPDLPQLAVDAAWLAAARERLAELPWTRAERFAAEYGLPAYDAGVLCDQRELADYFEEVVKEADPKKVSNWIMTEMLRHLKATQRGVSDWARNVPPHHFAFIIRSVETAQATATSAKSVLDEVFANGGDPASIYAERGIRARSSSDELLPLVRAAIEENPGPVAQYLGGKTATLGFLVGQVMKKSGGQAVPQTVKDLLEAELARRAAAR</sequence>
<comment type="catalytic activity">
    <reaction evidence="8 10">
        <text>L-aspartyl-tRNA(Asn) + L-glutamine + ATP + H2O = L-asparaginyl-tRNA(Asn) + L-glutamate + ADP + phosphate + 2 H(+)</text>
        <dbReference type="Rhea" id="RHEA:14513"/>
        <dbReference type="Rhea" id="RHEA-COMP:9674"/>
        <dbReference type="Rhea" id="RHEA-COMP:9677"/>
        <dbReference type="ChEBI" id="CHEBI:15377"/>
        <dbReference type="ChEBI" id="CHEBI:15378"/>
        <dbReference type="ChEBI" id="CHEBI:29985"/>
        <dbReference type="ChEBI" id="CHEBI:30616"/>
        <dbReference type="ChEBI" id="CHEBI:43474"/>
        <dbReference type="ChEBI" id="CHEBI:58359"/>
        <dbReference type="ChEBI" id="CHEBI:78515"/>
        <dbReference type="ChEBI" id="CHEBI:78516"/>
        <dbReference type="ChEBI" id="CHEBI:456216"/>
    </reaction>
</comment>
<organism evidence="12 13">
    <name type="scientific">Eiseniibacteriota bacterium</name>
    <dbReference type="NCBI Taxonomy" id="2212470"/>
    <lineage>
        <taxon>Bacteria</taxon>
        <taxon>Candidatus Eiseniibacteriota</taxon>
    </lineage>
</organism>
<dbReference type="Gene3D" id="1.10.10.410">
    <property type="match status" value="1"/>
</dbReference>
<evidence type="ECO:0000256" key="9">
    <source>
        <dbReference type="ARBA" id="ARBA00047913"/>
    </source>
</evidence>
<dbReference type="NCBIfam" id="NF004012">
    <property type="entry name" value="PRK05477.1-2"/>
    <property type="match status" value="1"/>
</dbReference>
<dbReference type="EMBL" id="JACQAY010000088">
    <property type="protein sequence ID" value="MBI3539223.1"/>
    <property type="molecule type" value="Genomic_DNA"/>
</dbReference>
<dbReference type="GO" id="GO:0006412">
    <property type="term" value="P:translation"/>
    <property type="evidence" value="ECO:0007669"/>
    <property type="project" value="UniProtKB-UniRule"/>
</dbReference>
<reference evidence="12" key="1">
    <citation type="submission" date="2020-07" db="EMBL/GenBank/DDBJ databases">
        <title>Huge and variable diversity of episymbiotic CPR bacteria and DPANN archaea in groundwater ecosystems.</title>
        <authorList>
            <person name="He C.Y."/>
            <person name="Keren R."/>
            <person name="Whittaker M."/>
            <person name="Farag I.F."/>
            <person name="Doudna J."/>
            <person name="Cate J.H.D."/>
            <person name="Banfield J.F."/>
        </authorList>
    </citation>
    <scope>NUCLEOTIDE SEQUENCE</scope>
    <source>
        <strain evidence="12">NC_groundwater_928_Pr1_S-0.2um_72_17</strain>
    </source>
</reference>
<dbReference type="GO" id="GO:0050567">
    <property type="term" value="F:glutaminyl-tRNA synthase (glutamine-hydrolyzing) activity"/>
    <property type="evidence" value="ECO:0007669"/>
    <property type="project" value="UniProtKB-UniRule"/>
</dbReference>
<comment type="similarity">
    <text evidence="1 10">Belongs to the GatB/GatE family. GatB subfamily.</text>
</comment>